<accession>A0AAJ0M9Z2</accession>
<evidence type="ECO:0000313" key="3">
    <source>
        <dbReference type="Proteomes" id="UP001275084"/>
    </source>
</evidence>
<dbReference type="EMBL" id="JAUIQD010000007">
    <property type="protein sequence ID" value="KAK3344403.1"/>
    <property type="molecule type" value="Genomic_DNA"/>
</dbReference>
<feature type="compositionally biased region" description="Basic and acidic residues" evidence="1">
    <location>
        <begin position="103"/>
        <end position="115"/>
    </location>
</feature>
<gene>
    <name evidence="2" type="ORF">B0T25DRAFT_326704</name>
</gene>
<proteinExistence type="predicted"/>
<keyword evidence="3" id="KW-1185">Reference proteome</keyword>
<evidence type="ECO:0000313" key="2">
    <source>
        <dbReference type="EMBL" id="KAK3344403.1"/>
    </source>
</evidence>
<feature type="compositionally biased region" description="Polar residues" evidence="1">
    <location>
        <begin position="120"/>
        <end position="134"/>
    </location>
</feature>
<organism evidence="2 3">
    <name type="scientific">Lasiosphaeria hispida</name>
    <dbReference type="NCBI Taxonomy" id="260671"/>
    <lineage>
        <taxon>Eukaryota</taxon>
        <taxon>Fungi</taxon>
        <taxon>Dikarya</taxon>
        <taxon>Ascomycota</taxon>
        <taxon>Pezizomycotina</taxon>
        <taxon>Sordariomycetes</taxon>
        <taxon>Sordariomycetidae</taxon>
        <taxon>Sordariales</taxon>
        <taxon>Lasiosphaeriaceae</taxon>
        <taxon>Lasiosphaeria</taxon>
    </lineage>
</organism>
<sequence>MQNSRMPLDASRVSPGCLQDASDGLHDRIWYPPLPVPLLVERCNEKSRLAQRLATRLALDGVGKSKNVAQEAQTVRRQANRGPMEHKVGAKGGRSRTRQHIRAHPERREMERGGEALRPSQPQRPSTNSSIPFGTTRSARATYFNLSLFCSFTCPSGPRRSSQCRAVNGCAIKMACWLGGAPERRELMDLLVIPFRHRAWRGAWKMGAEALECLEALEYSLARGSFGWKEE</sequence>
<reference evidence="2" key="1">
    <citation type="journal article" date="2023" name="Mol. Phylogenet. Evol.">
        <title>Genome-scale phylogeny and comparative genomics of the fungal order Sordariales.</title>
        <authorList>
            <person name="Hensen N."/>
            <person name="Bonometti L."/>
            <person name="Westerberg I."/>
            <person name="Brannstrom I.O."/>
            <person name="Guillou S."/>
            <person name="Cros-Aarteil S."/>
            <person name="Calhoun S."/>
            <person name="Haridas S."/>
            <person name="Kuo A."/>
            <person name="Mondo S."/>
            <person name="Pangilinan J."/>
            <person name="Riley R."/>
            <person name="LaButti K."/>
            <person name="Andreopoulos B."/>
            <person name="Lipzen A."/>
            <person name="Chen C."/>
            <person name="Yan M."/>
            <person name="Daum C."/>
            <person name="Ng V."/>
            <person name="Clum A."/>
            <person name="Steindorff A."/>
            <person name="Ohm R.A."/>
            <person name="Martin F."/>
            <person name="Silar P."/>
            <person name="Natvig D.O."/>
            <person name="Lalanne C."/>
            <person name="Gautier V."/>
            <person name="Ament-Velasquez S.L."/>
            <person name="Kruys A."/>
            <person name="Hutchinson M.I."/>
            <person name="Powell A.J."/>
            <person name="Barry K."/>
            <person name="Miller A.N."/>
            <person name="Grigoriev I.V."/>
            <person name="Debuchy R."/>
            <person name="Gladieux P."/>
            <person name="Hiltunen Thoren M."/>
            <person name="Johannesson H."/>
        </authorList>
    </citation>
    <scope>NUCLEOTIDE SEQUENCE</scope>
    <source>
        <strain evidence="2">CBS 955.72</strain>
    </source>
</reference>
<dbReference type="AlphaFoldDB" id="A0AAJ0M9Z2"/>
<comment type="caution">
    <text evidence="2">The sequence shown here is derived from an EMBL/GenBank/DDBJ whole genome shotgun (WGS) entry which is preliminary data.</text>
</comment>
<dbReference type="Proteomes" id="UP001275084">
    <property type="component" value="Unassembled WGS sequence"/>
</dbReference>
<reference evidence="2" key="2">
    <citation type="submission" date="2023-06" db="EMBL/GenBank/DDBJ databases">
        <authorList>
            <consortium name="Lawrence Berkeley National Laboratory"/>
            <person name="Haridas S."/>
            <person name="Hensen N."/>
            <person name="Bonometti L."/>
            <person name="Westerberg I."/>
            <person name="Brannstrom I.O."/>
            <person name="Guillou S."/>
            <person name="Cros-Aarteil S."/>
            <person name="Calhoun S."/>
            <person name="Kuo A."/>
            <person name="Mondo S."/>
            <person name="Pangilinan J."/>
            <person name="Riley R."/>
            <person name="Labutti K."/>
            <person name="Andreopoulos B."/>
            <person name="Lipzen A."/>
            <person name="Chen C."/>
            <person name="Yanf M."/>
            <person name="Daum C."/>
            <person name="Ng V."/>
            <person name="Clum A."/>
            <person name="Steindorff A."/>
            <person name="Ohm R."/>
            <person name="Martin F."/>
            <person name="Silar P."/>
            <person name="Natvig D."/>
            <person name="Lalanne C."/>
            <person name="Gautier V."/>
            <person name="Ament-Velasquez S.L."/>
            <person name="Kruys A."/>
            <person name="Hutchinson M.I."/>
            <person name="Powell A.J."/>
            <person name="Barry K."/>
            <person name="Miller A.N."/>
            <person name="Grigoriev I.V."/>
            <person name="Debuchy R."/>
            <person name="Gladieux P."/>
            <person name="Thoren M.H."/>
            <person name="Johannesson H."/>
        </authorList>
    </citation>
    <scope>NUCLEOTIDE SEQUENCE</scope>
    <source>
        <strain evidence="2">CBS 955.72</strain>
    </source>
</reference>
<name>A0AAJ0M9Z2_9PEZI</name>
<feature type="region of interest" description="Disordered" evidence="1">
    <location>
        <begin position="74"/>
        <end position="134"/>
    </location>
</feature>
<evidence type="ECO:0000256" key="1">
    <source>
        <dbReference type="SAM" id="MobiDB-lite"/>
    </source>
</evidence>
<protein>
    <submittedName>
        <fullName evidence="2">Uncharacterized protein</fullName>
    </submittedName>
</protein>
<feature type="compositionally biased region" description="Basic residues" evidence="1">
    <location>
        <begin position="93"/>
        <end position="102"/>
    </location>
</feature>